<dbReference type="EMBL" id="ML006223">
    <property type="protein sequence ID" value="RKP16804.1"/>
    <property type="molecule type" value="Genomic_DNA"/>
</dbReference>
<feature type="region of interest" description="Disordered" evidence="3">
    <location>
        <begin position="436"/>
        <end position="456"/>
    </location>
</feature>
<keyword evidence="2" id="KW-0175">Coiled coil</keyword>
<feature type="non-terminal residue" evidence="6">
    <location>
        <position position="791"/>
    </location>
</feature>
<feature type="chain" id="PRO_5020834003" description="C2H2-type domain-containing protein" evidence="4">
    <location>
        <begin position="19"/>
        <end position="791"/>
    </location>
</feature>
<dbReference type="SMART" id="SM00355">
    <property type="entry name" value="ZnF_C2H2"/>
    <property type="match status" value="1"/>
</dbReference>
<feature type="compositionally biased region" description="Acidic residues" evidence="3">
    <location>
        <begin position="438"/>
        <end position="456"/>
    </location>
</feature>
<dbReference type="PROSITE" id="PS00028">
    <property type="entry name" value="ZINC_FINGER_C2H2_1"/>
    <property type="match status" value="1"/>
</dbReference>
<keyword evidence="1" id="KW-0862">Zinc</keyword>
<dbReference type="AlphaFoldDB" id="A0A4P9YCM9"/>
<keyword evidence="4" id="KW-0732">Signal</keyword>
<accession>A0A4P9YCM9</accession>
<evidence type="ECO:0000259" key="5">
    <source>
        <dbReference type="PROSITE" id="PS50157"/>
    </source>
</evidence>
<evidence type="ECO:0000256" key="4">
    <source>
        <dbReference type="SAM" id="SignalP"/>
    </source>
</evidence>
<name>A0A4P9YCM9_ROZAC</name>
<dbReference type="PROSITE" id="PS50157">
    <property type="entry name" value="ZINC_FINGER_C2H2_2"/>
    <property type="match status" value="1"/>
</dbReference>
<gene>
    <name evidence="6" type="ORF">ROZALSC1DRAFT_24868</name>
</gene>
<organism evidence="6 7">
    <name type="scientific">Rozella allomycis (strain CSF55)</name>
    <dbReference type="NCBI Taxonomy" id="988480"/>
    <lineage>
        <taxon>Eukaryota</taxon>
        <taxon>Fungi</taxon>
        <taxon>Fungi incertae sedis</taxon>
        <taxon>Cryptomycota</taxon>
        <taxon>Cryptomycota incertae sedis</taxon>
        <taxon>Rozella</taxon>
    </lineage>
</organism>
<feature type="signal peptide" evidence="4">
    <location>
        <begin position="1"/>
        <end position="18"/>
    </location>
</feature>
<reference evidence="7" key="1">
    <citation type="journal article" date="2018" name="Nat. Microbiol.">
        <title>Leveraging single-cell genomics to expand the fungal tree of life.</title>
        <authorList>
            <person name="Ahrendt S.R."/>
            <person name="Quandt C.A."/>
            <person name="Ciobanu D."/>
            <person name="Clum A."/>
            <person name="Salamov A."/>
            <person name="Andreopoulos B."/>
            <person name="Cheng J.F."/>
            <person name="Woyke T."/>
            <person name="Pelin A."/>
            <person name="Henrissat B."/>
            <person name="Reynolds N.K."/>
            <person name="Benny G.L."/>
            <person name="Smith M.E."/>
            <person name="James T.Y."/>
            <person name="Grigoriev I.V."/>
        </authorList>
    </citation>
    <scope>NUCLEOTIDE SEQUENCE [LARGE SCALE GENOMIC DNA]</scope>
    <source>
        <strain evidence="7">CSF55</strain>
    </source>
</reference>
<evidence type="ECO:0000313" key="6">
    <source>
        <dbReference type="EMBL" id="RKP16804.1"/>
    </source>
</evidence>
<evidence type="ECO:0000256" key="2">
    <source>
        <dbReference type="SAM" id="Coils"/>
    </source>
</evidence>
<dbReference type="GO" id="GO:0008270">
    <property type="term" value="F:zinc ion binding"/>
    <property type="evidence" value="ECO:0007669"/>
    <property type="project" value="UniProtKB-KW"/>
</dbReference>
<feature type="coiled-coil region" evidence="2">
    <location>
        <begin position="459"/>
        <end position="493"/>
    </location>
</feature>
<feature type="coiled-coil region" evidence="2">
    <location>
        <begin position="623"/>
        <end position="650"/>
    </location>
</feature>
<keyword evidence="1" id="KW-0479">Metal-binding</keyword>
<proteinExistence type="predicted"/>
<evidence type="ECO:0000256" key="3">
    <source>
        <dbReference type="SAM" id="MobiDB-lite"/>
    </source>
</evidence>
<keyword evidence="1" id="KW-0863">Zinc-finger</keyword>
<protein>
    <recommendedName>
        <fullName evidence="5">C2H2-type domain-containing protein</fullName>
    </recommendedName>
</protein>
<evidence type="ECO:0000313" key="7">
    <source>
        <dbReference type="Proteomes" id="UP000281549"/>
    </source>
</evidence>
<dbReference type="InterPro" id="IPR013087">
    <property type="entry name" value="Znf_C2H2_type"/>
</dbReference>
<dbReference type="Proteomes" id="UP000281549">
    <property type="component" value="Unassembled WGS sequence"/>
</dbReference>
<evidence type="ECO:0000256" key="1">
    <source>
        <dbReference type="PROSITE-ProRule" id="PRU00042"/>
    </source>
</evidence>
<sequence>MKKIGIVLIFYFALAVFCRKKYNRVVKDTFLSPNATELATLLPPEFQQNFKNIKHPYCHICGMPMLQSGAHKHLHACYAKAHRANSKFLLLPPLINPSSKVFWDDMSASTRHDIMVEKDETVLHNAYSKFYINLASAVNMVMTQYRCFECGRIFNRQDGFNSHVKGHKREKKSKRPQALPKKLETQISYHMDALKKELTKCRTMINQEITPITVPTRKFEDEFYTKRNLVTKLSQELVTCWRRLQSVNTKSDNVVSNAVESKPEVRKENSLKEINLRGTTDYSLDDLIFLESISSGIENVNLAEFLEEESKLAQEQVPNSQDDAAKVDNEAEIKVKGSATNKQVEVHEKEIASFSEDELKFLDLISEKIKDDADLNQFDLGDVELKKEDGLISAKEKPSEKDQEILFEKLEGEVPSTIEDSDDETEVDDVADSKDQNIEFEDDMANDDSDGDTVVDDSSSELEEVHKFYAEKINDLQSKIDELSMKIQEQNQQPTAPCNCDNSESESDKLIALIAAKLEKSIMDDTFKIYDDLSRLGQNLKIPYLNHLSKILSPPLTRKLGNSANKYFNIRDVDAGEFRSTHQFLCDWIYGWNVAIEDFDEKESNIEIQREPRSFTLDDEAEKQEAEKLIRAFERLAEGYQDVLKKWNAELEERSLNLKIDDDQPTENIPPMESINSIKTITEETDTEELSSKGNSIDLVEAIASEEKIQPPSSNFIDEFLEDLQGPYSPDQIYTFIDSIIDYTFLRITCSIVSLGLSEGLKDLESFTKILVKLSEVASDLISKTFRILAD</sequence>
<feature type="domain" description="C2H2-type" evidence="5">
    <location>
        <begin position="145"/>
        <end position="172"/>
    </location>
</feature>